<evidence type="ECO:0000256" key="1">
    <source>
        <dbReference type="SAM" id="MobiDB-lite"/>
    </source>
</evidence>
<feature type="region of interest" description="Disordered" evidence="1">
    <location>
        <begin position="330"/>
        <end position="351"/>
    </location>
</feature>
<gene>
    <name evidence="2" type="ORF">GGP82_003246</name>
</gene>
<dbReference type="Proteomes" id="UP001155034">
    <property type="component" value="Unassembled WGS sequence"/>
</dbReference>
<feature type="compositionally biased region" description="Basic residues" evidence="1">
    <location>
        <begin position="330"/>
        <end position="340"/>
    </location>
</feature>
<reference evidence="2" key="1">
    <citation type="submission" date="2022-08" db="EMBL/GenBank/DDBJ databases">
        <title>Genomic Encyclopedia of Type Strains, Phase V (KMG-V): Genome sequencing to study the core and pangenomes of soil and plant-associated prokaryotes.</title>
        <authorList>
            <person name="Whitman W."/>
        </authorList>
    </citation>
    <scope>NUCLEOTIDE SEQUENCE</scope>
    <source>
        <strain evidence="2">SP2016B</strain>
    </source>
</reference>
<accession>A0A9X2ZNV9</accession>
<comment type="caution">
    <text evidence="2">The sequence shown here is derived from an EMBL/GenBank/DDBJ whole genome shotgun (WGS) entry which is preliminary data.</text>
</comment>
<dbReference type="RefSeq" id="WP_259084212.1">
    <property type="nucleotide sequence ID" value="NZ_JANTYZ010000017.1"/>
</dbReference>
<dbReference type="AlphaFoldDB" id="A0A9X2ZNV9"/>
<dbReference type="EMBL" id="JANTYZ010000017">
    <property type="protein sequence ID" value="MCS3866666.1"/>
    <property type="molecule type" value="Genomic_DNA"/>
</dbReference>
<feature type="region of interest" description="Disordered" evidence="1">
    <location>
        <begin position="74"/>
        <end position="151"/>
    </location>
</feature>
<evidence type="ECO:0000313" key="3">
    <source>
        <dbReference type="Proteomes" id="UP001155034"/>
    </source>
</evidence>
<organism evidence="2 3">
    <name type="scientific">Salinibacter ruber</name>
    <dbReference type="NCBI Taxonomy" id="146919"/>
    <lineage>
        <taxon>Bacteria</taxon>
        <taxon>Pseudomonadati</taxon>
        <taxon>Rhodothermota</taxon>
        <taxon>Rhodothermia</taxon>
        <taxon>Rhodothermales</taxon>
        <taxon>Salinibacteraceae</taxon>
        <taxon>Salinibacter</taxon>
    </lineage>
</organism>
<protein>
    <submittedName>
        <fullName evidence="2">Uncharacterized protein</fullName>
    </submittedName>
</protein>
<proteinExistence type="predicted"/>
<evidence type="ECO:0000313" key="2">
    <source>
        <dbReference type="EMBL" id="MCS3866666.1"/>
    </source>
</evidence>
<feature type="region of interest" description="Disordered" evidence="1">
    <location>
        <begin position="263"/>
        <end position="283"/>
    </location>
</feature>
<name>A0A9X2ZNV9_9BACT</name>
<sequence>MAKVGRKPYGRMVRATCADRWSRHESDLLRLMEVHRETLYEEVWETPLSRLAPEKYGISDVGLRKVCEKLHVPTPPRGYWAKRQHGKDPPKEPLPDLPEDATEAHTFDSTETSTSKDSGSQEDDAEDSHVEASPIEIPEITVDPHLKNPHPLIRNARNALKDAQPDTYGRVQASTGKAVSVSVSPSETGRALRILDALVKGAESVGWPVRGASAGKHDASHFVIADEEVPFRITERTSREEKPESERSLLDRKYRYSPTGQFRLEFPFNHPKPRGQKKWRDTETRDLEDVLPSILERAHEAACGVKERREEQRRFQRKLQEKIEKRKERRRRRKEEKRRREKLEEEAERWSKARSLREYIREVRSRAEREELAPQKRKEVEEWLEWAEAHADRVDPLSDGLPTLE</sequence>
<feature type="compositionally biased region" description="Polar residues" evidence="1">
    <location>
        <begin position="109"/>
        <end position="118"/>
    </location>
</feature>